<dbReference type="EMBL" id="MCZF01000261">
    <property type="protein sequence ID" value="PMM43379.1"/>
    <property type="molecule type" value="Genomic_DNA"/>
</dbReference>
<keyword evidence="3" id="KW-0560">Oxidoreductase</keyword>
<protein>
    <submittedName>
        <fullName evidence="3">Antibiotic biosynthesis monooxygenase</fullName>
    </submittedName>
</protein>
<dbReference type="RefSeq" id="WP_029224991.1">
    <property type="nucleotide sequence ID" value="NZ_MCZF01000261.1"/>
</dbReference>
<dbReference type="GO" id="GO:0004497">
    <property type="term" value="F:monooxygenase activity"/>
    <property type="evidence" value="ECO:0007669"/>
    <property type="project" value="UniProtKB-KW"/>
</dbReference>
<name>A0A2N7JN50_VIBSP</name>
<feature type="signal peptide" evidence="1">
    <location>
        <begin position="1"/>
        <end position="22"/>
    </location>
</feature>
<dbReference type="Gene3D" id="3.30.70.100">
    <property type="match status" value="1"/>
</dbReference>
<dbReference type="Proteomes" id="UP000235533">
    <property type="component" value="Unassembled WGS sequence"/>
</dbReference>
<feature type="chain" id="PRO_5014892295" evidence="1">
    <location>
        <begin position="23"/>
        <end position="118"/>
    </location>
</feature>
<dbReference type="InterPro" id="IPR007138">
    <property type="entry name" value="ABM_dom"/>
</dbReference>
<dbReference type="AlphaFoldDB" id="A0A2N7JN50"/>
<evidence type="ECO:0000256" key="1">
    <source>
        <dbReference type="SAM" id="SignalP"/>
    </source>
</evidence>
<dbReference type="Pfam" id="PF03992">
    <property type="entry name" value="ABM"/>
    <property type="match status" value="1"/>
</dbReference>
<accession>A0A2N7JN50</accession>
<organism evidence="3 4">
    <name type="scientific">Vibrio splendidus</name>
    <dbReference type="NCBI Taxonomy" id="29497"/>
    <lineage>
        <taxon>Bacteria</taxon>
        <taxon>Pseudomonadati</taxon>
        <taxon>Pseudomonadota</taxon>
        <taxon>Gammaproteobacteria</taxon>
        <taxon>Vibrionales</taxon>
        <taxon>Vibrionaceae</taxon>
        <taxon>Vibrio</taxon>
    </lineage>
</organism>
<evidence type="ECO:0000259" key="2">
    <source>
        <dbReference type="Pfam" id="PF03992"/>
    </source>
</evidence>
<evidence type="ECO:0000313" key="4">
    <source>
        <dbReference type="Proteomes" id="UP000235533"/>
    </source>
</evidence>
<dbReference type="SUPFAM" id="SSF54909">
    <property type="entry name" value="Dimeric alpha+beta barrel"/>
    <property type="match status" value="1"/>
</dbReference>
<evidence type="ECO:0000313" key="3">
    <source>
        <dbReference type="EMBL" id="PMM43379.1"/>
    </source>
</evidence>
<sequence length="118" mass="13154">MKSLIKRAITLSLLSVSPLVFAQPVVLINTFSVDANKEVETLAYWESARDLLTQQPGYISTTLHRAISTDATYLYVNVANWESQKHFLDAISVMGKELPAIEIEGVSADPNLYEVIRN</sequence>
<keyword evidence="1" id="KW-0732">Signal</keyword>
<proteinExistence type="predicted"/>
<reference evidence="4" key="1">
    <citation type="submission" date="2016-07" db="EMBL/GenBank/DDBJ databases">
        <title>Nontailed viruses are major unrecognized killers of bacteria in the ocean.</title>
        <authorList>
            <person name="Kauffman K."/>
            <person name="Hussain F."/>
            <person name="Yang J."/>
            <person name="Arevalo P."/>
            <person name="Brown J."/>
            <person name="Cutler M."/>
            <person name="Kelly L."/>
            <person name="Polz M.F."/>
        </authorList>
    </citation>
    <scope>NUCLEOTIDE SEQUENCE [LARGE SCALE GENOMIC DNA]</scope>
    <source>
        <strain evidence="4">10N.261.48.B5</strain>
    </source>
</reference>
<keyword evidence="3" id="KW-0503">Monooxygenase</keyword>
<gene>
    <name evidence="3" type="ORF">BCT54_00705</name>
</gene>
<dbReference type="InterPro" id="IPR011008">
    <property type="entry name" value="Dimeric_a/b-barrel"/>
</dbReference>
<feature type="domain" description="ABM" evidence="2">
    <location>
        <begin position="24"/>
        <end position="88"/>
    </location>
</feature>
<comment type="caution">
    <text evidence="3">The sequence shown here is derived from an EMBL/GenBank/DDBJ whole genome shotgun (WGS) entry which is preliminary data.</text>
</comment>